<dbReference type="EMBL" id="GGEC01055055">
    <property type="protein sequence ID" value="MBX35539.1"/>
    <property type="molecule type" value="Transcribed_RNA"/>
</dbReference>
<feature type="region of interest" description="Disordered" evidence="1">
    <location>
        <begin position="20"/>
        <end position="44"/>
    </location>
</feature>
<sequence length="44" mass="4998">MRIHRRNSSSSAAAQSVETAIGRCRSASATSSRRRRFQRLHKLL</sequence>
<feature type="compositionally biased region" description="Basic residues" evidence="1">
    <location>
        <begin position="32"/>
        <end position="44"/>
    </location>
</feature>
<reference evidence="2" key="1">
    <citation type="submission" date="2018-02" db="EMBL/GenBank/DDBJ databases">
        <title>Rhizophora mucronata_Transcriptome.</title>
        <authorList>
            <person name="Meera S.P."/>
            <person name="Sreeshan A."/>
            <person name="Augustine A."/>
        </authorList>
    </citation>
    <scope>NUCLEOTIDE SEQUENCE</scope>
    <source>
        <tissue evidence="2">Leaf</tissue>
    </source>
</reference>
<accession>A0A2P2MZB0</accession>
<evidence type="ECO:0000313" key="2">
    <source>
        <dbReference type="EMBL" id="MBX35539.1"/>
    </source>
</evidence>
<dbReference type="AlphaFoldDB" id="A0A2P2MZB0"/>
<evidence type="ECO:0000256" key="1">
    <source>
        <dbReference type="SAM" id="MobiDB-lite"/>
    </source>
</evidence>
<organism evidence="2">
    <name type="scientific">Rhizophora mucronata</name>
    <name type="common">Asiatic mangrove</name>
    <dbReference type="NCBI Taxonomy" id="61149"/>
    <lineage>
        <taxon>Eukaryota</taxon>
        <taxon>Viridiplantae</taxon>
        <taxon>Streptophyta</taxon>
        <taxon>Embryophyta</taxon>
        <taxon>Tracheophyta</taxon>
        <taxon>Spermatophyta</taxon>
        <taxon>Magnoliopsida</taxon>
        <taxon>eudicotyledons</taxon>
        <taxon>Gunneridae</taxon>
        <taxon>Pentapetalae</taxon>
        <taxon>rosids</taxon>
        <taxon>fabids</taxon>
        <taxon>Malpighiales</taxon>
        <taxon>Rhizophoraceae</taxon>
        <taxon>Rhizophora</taxon>
    </lineage>
</organism>
<proteinExistence type="predicted"/>
<protein>
    <submittedName>
        <fullName evidence="2">Uncharacterized protein</fullName>
    </submittedName>
</protein>
<name>A0A2P2MZB0_RHIMU</name>